<proteinExistence type="predicted"/>
<reference evidence="1 2" key="1">
    <citation type="submission" date="2024-05" db="EMBL/GenBank/DDBJ databases">
        <authorList>
            <person name="Park S."/>
        </authorList>
    </citation>
    <scope>NUCLEOTIDE SEQUENCE [LARGE SCALE GENOMIC DNA]</scope>
    <source>
        <strain evidence="1 2">DGU5</strain>
    </source>
</reference>
<accession>A0ABV0CV77</accession>
<gene>
    <name evidence="1" type="ORF">ABDJ38_06250</name>
</gene>
<keyword evidence="2" id="KW-1185">Reference proteome</keyword>
<evidence type="ECO:0000313" key="2">
    <source>
        <dbReference type="Proteomes" id="UP001484535"/>
    </source>
</evidence>
<sequence length="51" mass="4960">MLSPERQAKGAAAVAMGRVGTPEEVASAVLYPASPEASYVTAANLAVAGGA</sequence>
<dbReference type="SUPFAM" id="SSF51735">
    <property type="entry name" value="NAD(P)-binding Rossmann-fold domains"/>
    <property type="match status" value="1"/>
</dbReference>
<dbReference type="Proteomes" id="UP001484535">
    <property type="component" value="Unassembled WGS sequence"/>
</dbReference>
<dbReference type="Gene3D" id="3.40.50.720">
    <property type="entry name" value="NAD(P)-binding Rossmann-like Domain"/>
    <property type="match status" value="1"/>
</dbReference>
<dbReference type="EMBL" id="JBDLBR010000002">
    <property type="protein sequence ID" value="MEN7536769.1"/>
    <property type="molecule type" value="Genomic_DNA"/>
</dbReference>
<organism evidence="1 2">
    <name type="scientific">Aurantiacibacter flavus</name>
    <dbReference type="NCBI Taxonomy" id="3145232"/>
    <lineage>
        <taxon>Bacteria</taxon>
        <taxon>Pseudomonadati</taxon>
        <taxon>Pseudomonadota</taxon>
        <taxon>Alphaproteobacteria</taxon>
        <taxon>Sphingomonadales</taxon>
        <taxon>Erythrobacteraceae</taxon>
        <taxon>Aurantiacibacter</taxon>
    </lineage>
</organism>
<name>A0ABV0CV77_9SPHN</name>
<dbReference type="InterPro" id="IPR036291">
    <property type="entry name" value="NAD(P)-bd_dom_sf"/>
</dbReference>
<dbReference type="RefSeq" id="WP_346784220.1">
    <property type="nucleotide sequence ID" value="NZ_JBDLBR010000002.1"/>
</dbReference>
<comment type="caution">
    <text evidence="1">The sequence shown here is derived from an EMBL/GenBank/DDBJ whole genome shotgun (WGS) entry which is preliminary data.</text>
</comment>
<protein>
    <submittedName>
        <fullName evidence="1">SDR family oxidoreductase</fullName>
    </submittedName>
</protein>
<dbReference type="Pfam" id="PF13561">
    <property type="entry name" value="adh_short_C2"/>
    <property type="match status" value="1"/>
</dbReference>
<dbReference type="InterPro" id="IPR002347">
    <property type="entry name" value="SDR_fam"/>
</dbReference>
<evidence type="ECO:0000313" key="1">
    <source>
        <dbReference type="EMBL" id="MEN7536769.1"/>
    </source>
</evidence>